<dbReference type="EMBL" id="CADEPI010000110">
    <property type="protein sequence ID" value="CAB3375280.1"/>
    <property type="molecule type" value="Genomic_DNA"/>
</dbReference>
<gene>
    <name evidence="10" type="ORF">CLODIP_2_CD05790</name>
</gene>
<dbReference type="InterPro" id="IPR013083">
    <property type="entry name" value="Znf_RING/FYVE/PHD"/>
</dbReference>
<evidence type="ECO:0000259" key="9">
    <source>
        <dbReference type="PROSITE" id="PS51292"/>
    </source>
</evidence>
<sequence>MNVSQCSTISSSSAEMCRICHCEGEPDAPLIAPCYCAGSLRYVHQACLQQWIKSSDIRSCELCKFQFVMQSKVKPFSKWESLDMSPVERRRLLCSVAFHSVTLACVVWSLYVLVDRTADEVRKGTLDWPFWTKLVVVAIGFMGGIVFMYIQCKSYLRLCQRWRAFNRVIHIQDAPEKPPGAISLSSVMVEPLPPCEASSLLEQGDLGTPLHPINIVQHVPVGPPDAASRA</sequence>
<feature type="transmembrane region" description="Helical" evidence="8">
    <location>
        <begin position="92"/>
        <end position="114"/>
    </location>
</feature>
<keyword evidence="6" id="KW-0862">Zinc</keyword>
<keyword evidence="8" id="KW-1133">Transmembrane helix</keyword>
<evidence type="ECO:0000256" key="3">
    <source>
        <dbReference type="ARBA" id="ARBA00004656"/>
    </source>
</evidence>
<proteinExistence type="predicted"/>
<feature type="transmembrane region" description="Helical" evidence="8">
    <location>
        <begin position="134"/>
        <end position="152"/>
    </location>
</feature>
<organism evidence="10 11">
    <name type="scientific">Cloeon dipterum</name>
    <dbReference type="NCBI Taxonomy" id="197152"/>
    <lineage>
        <taxon>Eukaryota</taxon>
        <taxon>Metazoa</taxon>
        <taxon>Ecdysozoa</taxon>
        <taxon>Arthropoda</taxon>
        <taxon>Hexapoda</taxon>
        <taxon>Insecta</taxon>
        <taxon>Pterygota</taxon>
        <taxon>Palaeoptera</taxon>
        <taxon>Ephemeroptera</taxon>
        <taxon>Pisciforma</taxon>
        <taxon>Baetidae</taxon>
        <taxon>Cloeon</taxon>
    </lineage>
</organism>
<dbReference type="AlphaFoldDB" id="A0A8S1CWX8"/>
<evidence type="ECO:0000256" key="8">
    <source>
        <dbReference type="SAM" id="Phobius"/>
    </source>
</evidence>
<evidence type="ECO:0000256" key="6">
    <source>
        <dbReference type="ARBA" id="ARBA00022833"/>
    </source>
</evidence>
<evidence type="ECO:0000256" key="2">
    <source>
        <dbReference type="ARBA" id="ARBA00004177"/>
    </source>
</evidence>
<dbReference type="GO" id="GO:0005765">
    <property type="term" value="C:lysosomal membrane"/>
    <property type="evidence" value="ECO:0007669"/>
    <property type="project" value="UniProtKB-SubCell"/>
</dbReference>
<protein>
    <recommendedName>
        <fullName evidence="9">RING-CH-type domain-containing protein</fullName>
    </recommendedName>
</protein>
<keyword evidence="5" id="KW-0863">Zinc-finger</keyword>
<dbReference type="SUPFAM" id="SSF57850">
    <property type="entry name" value="RING/U-box"/>
    <property type="match status" value="1"/>
</dbReference>
<keyword evidence="7" id="KW-0391">Immunity</keyword>
<comment type="caution">
    <text evidence="10">The sequence shown here is derived from an EMBL/GenBank/DDBJ whole genome shotgun (WGS) entry which is preliminary data.</text>
</comment>
<dbReference type="Proteomes" id="UP000494165">
    <property type="component" value="Unassembled WGS sequence"/>
</dbReference>
<keyword evidence="8" id="KW-0472">Membrane</keyword>
<dbReference type="OrthoDB" id="264354at2759"/>
<dbReference type="PROSITE" id="PS51292">
    <property type="entry name" value="ZF_RING_CH"/>
    <property type="match status" value="1"/>
</dbReference>
<evidence type="ECO:0000256" key="5">
    <source>
        <dbReference type="ARBA" id="ARBA00022771"/>
    </source>
</evidence>
<keyword evidence="11" id="KW-1185">Reference proteome</keyword>
<dbReference type="PANTHER" id="PTHR45981">
    <property type="entry name" value="LD02310P"/>
    <property type="match status" value="1"/>
</dbReference>
<dbReference type="InterPro" id="IPR011016">
    <property type="entry name" value="Znf_RING-CH"/>
</dbReference>
<evidence type="ECO:0000313" key="10">
    <source>
        <dbReference type="EMBL" id="CAB3375280.1"/>
    </source>
</evidence>
<evidence type="ECO:0000313" key="11">
    <source>
        <dbReference type="Proteomes" id="UP000494165"/>
    </source>
</evidence>
<reference evidence="10 11" key="1">
    <citation type="submission" date="2020-04" db="EMBL/GenBank/DDBJ databases">
        <authorList>
            <person name="Alioto T."/>
            <person name="Alioto T."/>
            <person name="Gomez Garrido J."/>
        </authorList>
    </citation>
    <scope>NUCLEOTIDE SEQUENCE [LARGE SCALE GENOMIC DNA]</scope>
</reference>
<keyword evidence="4" id="KW-0479">Metal-binding</keyword>
<dbReference type="GO" id="GO:0005768">
    <property type="term" value="C:endosome"/>
    <property type="evidence" value="ECO:0007669"/>
    <property type="project" value="UniProtKB-SubCell"/>
</dbReference>
<evidence type="ECO:0000256" key="7">
    <source>
        <dbReference type="ARBA" id="ARBA00022859"/>
    </source>
</evidence>
<dbReference type="SMART" id="SM00744">
    <property type="entry name" value="RINGv"/>
    <property type="match status" value="1"/>
</dbReference>
<comment type="subcellular location">
    <subcellularLocation>
        <location evidence="1">Endomembrane system</location>
        <topology evidence="1">Multi-pass membrane protein</topology>
    </subcellularLocation>
    <subcellularLocation>
        <location evidence="2">Endosome</location>
    </subcellularLocation>
    <subcellularLocation>
        <location evidence="3">Lysosome membrane</location>
    </subcellularLocation>
</comment>
<accession>A0A8S1CWX8</accession>
<evidence type="ECO:0000256" key="4">
    <source>
        <dbReference type="ARBA" id="ARBA00022723"/>
    </source>
</evidence>
<dbReference type="GO" id="GO:0002376">
    <property type="term" value="P:immune system process"/>
    <property type="evidence" value="ECO:0007669"/>
    <property type="project" value="UniProtKB-KW"/>
</dbReference>
<name>A0A8S1CWX8_9INSE</name>
<feature type="domain" description="RING-CH-type" evidence="9">
    <location>
        <begin position="9"/>
        <end position="70"/>
    </location>
</feature>
<dbReference type="GO" id="GO:0008270">
    <property type="term" value="F:zinc ion binding"/>
    <property type="evidence" value="ECO:0007669"/>
    <property type="project" value="UniProtKB-KW"/>
</dbReference>
<evidence type="ECO:0000256" key="1">
    <source>
        <dbReference type="ARBA" id="ARBA00004127"/>
    </source>
</evidence>
<dbReference type="Pfam" id="PF12906">
    <property type="entry name" value="RINGv"/>
    <property type="match status" value="1"/>
</dbReference>
<dbReference type="Gene3D" id="3.30.40.10">
    <property type="entry name" value="Zinc/RING finger domain, C3HC4 (zinc finger)"/>
    <property type="match status" value="1"/>
</dbReference>
<keyword evidence="8" id="KW-0812">Transmembrane</keyword>